<proteinExistence type="predicted"/>
<name>A0A557R0D0_9RHOO</name>
<dbReference type="EMBL" id="VMNK01000003">
    <property type="protein sequence ID" value="TVO58615.1"/>
    <property type="molecule type" value="Genomic_DNA"/>
</dbReference>
<comment type="caution">
    <text evidence="2">The sequence shown here is derived from an EMBL/GenBank/DDBJ whole genome shotgun (WGS) entry which is preliminary data.</text>
</comment>
<dbReference type="OrthoDB" id="119229at2"/>
<dbReference type="Proteomes" id="UP000319502">
    <property type="component" value="Unassembled WGS sequence"/>
</dbReference>
<organism evidence="2 3">
    <name type="scientific">Denitromonas halophila</name>
    <dbReference type="NCBI Taxonomy" id="1629404"/>
    <lineage>
        <taxon>Bacteria</taxon>
        <taxon>Pseudomonadati</taxon>
        <taxon>Pseudomonadota</taxon>
        <taxon>Betaproteobacteria</taxon>
        <taxon>Rhodocyclales</taxon>
        <taxon>Zoogloeaceae</taxon>
        <taxon>Denitromonas</taxon>
    </lineage>
</organism>
<gene>
    <name evidence="2" type="ORF">FHP91_02820</name>
</gene>
<dbReference type="RefSeq" id="WP_144308150.1">
    <property type="nucleotide sequence ID" value="NZ_VMNK01000003.1"/>
</dbReference>
<evidence type="ECO:0000313" key="3">
    <source>
        <dbReference type="Proteomes" id="UP000319502"/>
    </source>
</evidence>
<reference evidence="2 3" key="1">
    <citation type="submission" date="2019-07" db="EMBL/GenBank/DDBJ databases">
        <title>The pathways for chlorine oxyanion respiration interact through the shared metabolite chlorate.</title>
        <authorList>
            <person name="Barnum T.P."/>
            <person name="Cheng Y."/>
            <person name="Hill K.A."/>
            <person name="Lucas L.N."/>
            <person name="Carlson H.K."/>
            <person name="Coates J.D."/>
        </authorList>
    </citation>
    <scope>NUCLEOTIDE SEQUENCE [LARGE SCALE GENOMIC DNA]</scope>
    <source>
        <strain evidence="2 3">SFB-3</strain>
    </source>
</reference>
<dbReference type="PROSITE" id="PS51257">
    <property type="entry name" value="PROKAR_LIPOPROTEIN"/>
    <property type="match status" value="1"/>
</dbReference>
<evidence type="ECO:0000313" key="2">
    <source>
        <dbReference type="EMBL" id="TVO58615.1"/>
    </source>
</evidence>
<evidence type="ECO:0000256" key="1">
    <source>
        <dbReference type="SAM" id="SignalP"/>
    </source>
</evidence>
<keyword evidence="3" id="KW-1185">Reference proteome</keyword>
<accession>A0A557R0D0</accession>
<feature type="signal peptide" evidence="1">
    <location>
        <begin position="1"/>
        <end position="20"/>
    </location>
</feature>
<dbReference type="AlphaFoldDB" id="A0A557R0D0"/>
<feature type="chain" id="PRO_5021877885" evidence="1">
    <location>
        <begin position="21"/>
        <end position="300"/>
    </location>
</feature>
<sequence>MTTHRTARLLAIAAALALLAGCGAKEDKTPPAISFAPYGEAHNAKPDFAELEAQHPLSVEELYKITPKNLALLEQEQVDQIYARLSAGPIPEGPYEGDLFFPKGGSGKLRLSEIAGGGLKGLLVNVAGKKLDLMGEILWKGKVFYRDERLLRNRIEDLKTLKAVGLIEESDANPLQEITVNGKDQWLLFPAQLYCGQSLLDGRRESIIIDYAFTDQLPGYRRMPDMMAGRDGFAIRDEIRMIRPGLYLGRAYIDRAFVVNFVLYNKAVDEAGKAGYLATGKTAEDCWTGTQHRQLVAAAK</sequence>
<keyword evidence="1" id="KW-0732">Signal</keyword>
<protein>
    <submittedName>
        <fullName evidence="2">Uncharacterized protein</fullName>
    </submittedName>
</protein>